<name>W4JWM4_HETIT</name>
<evidence type="ECO:0008006" key="4">
    <source>
        <dbReference type="Google" id="ProtNLM"/>
    </source>
</evidence>
<dbReference type="OrthoDB" id="3220023at2759"/>
<gene>
    <name evidence="2" type="ORF">HETIRDRAFT_479129</name>
</gene>
<dbReference type="AlphaFoldDB" id="W4JWM4"/>
<feature type="compositionally biased region" description="Polar residues" evidence="1">
    <location>
        <begin position="34"/>
        <end position="48"/>
    </location>
</feature>
<organism evidence="2 3">
    <name type="scientific">Heterobasidion irregulare (strain TC 32-1)</name>
    <dbReference type="NCBI Taxonomy" id="747525"/>
    <lineage>
        <taxon>Eukaryota</taxon>
        <taxon>Fungi</taxon>
        <taxon>Dikarya</taxon>
        <taxon>Basidiomycota</taxon>
        <taxon>Agaricomycotina</taxon>
        <taxon>Agaricomycetes</taxon>
        <taxon>Russulales</taxon>
        <taxon>Bondarzewiaceae</taxon>
        <taxon>Heterobasidion</taxon>
        <taxon>Heterobasidion annosum species complex</taxon>
    </lineage>
</organism>
<reference evidence="2 3" key="1">
    <citation type="journal article" date="2012" name="New Phytol.">
        <title>Insight into trade-off between wood decay and parasitism from the genome of a fungal forest pathogen.</title>
        <authorList>
            <person name="Olson A."/>
            <person name="Aerts A."/>
            <person name="Asiegbu F."/>
            <person name="Belbahri L."/>
            <person name="Bouzid O."/>
            <person name="Broberg A."/>
            <person name="Canback B."/>
            <person name="Coutinho P.M."/>
            <person name="Cullen D."/>
            <person name="Dalman K."/>
            <person name="Deflorio G."/>
            <person name="van Diepen L.T."/>
            <person name="Dunand C."/>
            <person name="Duplessis S."/>
            <person name="Durling M."/>
            <person name="Gonthier P."/>
            <person name="Grimwood J."/>
            <person name="Fossdal C.G."/>
            <person name="Hansson D."/>
            <person name="Henrissat B."/>
            <person name="Hietala A."/>
            <person name="Himmelstrand K."/>
            <person name="Hoffmeister D."/>
            <person name="Hogberg N."/>
            <person name="James T.Y."/>
            <person name="Karlsson M."/>
            <person name="Kohler A."/>
            <person name="Kues U."/>
            <person name="Lee Y.H."/>
            <person name="Lin Y.C."/>
            <person name="Lind M."/>
            <person name="Lindquist E."/>
            <person name="Lombard V."/>
            <person name="Lucas S."/>
            <person name="Lunden K."/>
            <person name="Morin E."/>
            <person name="Murat C."/>
            <person name="Park J."/>
            <person name="Raffaello T."/>
            <person name="Rouze P."/>
            <person name="Salamov A."/>
            <person name="Schmutz J."/>
            <person name="Solheim H."/>
            <person name="Stahlberg J."/>
            <person name="Velez H."/>
            <person name="de Vries R.P."/>
            <person name="Wiebenga A."/>
            <person name="Woodward S."/>
            <person name="Yakovlev I."/>
            <person name="Garbelotto M."/>
            <person name="Martin F."/>
            <person name="Grigoriev I.V."/>
            <person name="Stenlid J."/>
        </authorList>
    </citation>
    <scope>NUCLEOTIDE SEQUENCE [LARGE SCALE GENOMIC DNA]</scope>
    <source>
        <strain evidence="2 3">TC 32-1</strain>
    </source>
</reference>
<dbReference type="InParanoid" id="W4JWM4"/>
<keyword evidence="3" id="KW-1185">Reference proteome</keyword>
<dbReference type="EMBL" id="KI925462">
    <property type="protein sequence ID" value="ETW77968.1"/>
    <property type="molecule type" value="Genomic_DNA"/>
</dbReference>
<dbReference type="GeneID" id="20677853"/>
<dbReference type="Proteomes" id="UP000030671">
    <property type="component" value="Unassembled WGS sequence"/>
</dbReference>
<dbReference type="HOGENOM" id="CLU_011993_0_0_1"/>
<accession>W4JWM4</accession>
<feature type="region of interest" description="Disordered" evidence="1">
    <location>
        <begin position="1"/>
        <end position="48"/>
    </location>
</feature>
<dbReference type="RefSeq" id="XP_009549978.1">
    <property type="nucleotide sequence ID" value="XM_009551683.1"/>
</dbReference>
<sequence>MSPQSLVETVHASPRPSLKRAHAELTPAAGRAPVTTSNFEPQGSPVSSAQKPSYLIIIPLEVLSAILSGVPSPKDVLAVARCSKHLCATLLNGSNQFIWRIAREQCLVGPIPHPPPGWSEAAYASFIFDEGPCEACQNNTKRLYTSFALKLRFCNNPACRNIAMRSVIRIDTPNSDKSHILRWIPRSEVHSWFDHNVHGAICRKDEWEAAVDEYNKHIRMGGSLEEYDSLHDKEAKLLLRKINHHAALYELREKWEKAYVANRRGNVNMAKKIAEKEGWEESILLETATYGLLHSSRNNCLEPVTDIEFDLSRLRISQEMLKIMEKQKRQQAERGARKRRDDINQHHRRVKLSGTYAIFPSLFDFRKLPVMKLLQAKNTETLETELKEKVIADLLRDDLKKWVEAAKDALGTVLGFPQWKNPSKTVLHPVDRVTAQFICTRCGGLPRTRLAEGSLDFKSACTHECTNMSRAEKNRRTWSAAHFVPDQKVLAMTGLNDEQSKTHDSLIAMGPCFQCRSCDAPIVMSFERLVGHSKRHEMMQVGILSQAEAGAILMHPYVPSLYVKMFGFSPAAKEARPTKTFGCRHCPQKGALAEAAPSHALGRRSHRTASLYTFDGLISHMKAKHKIERMGDEDFYRVLPID</sequence>
<dbReference type="eggNOG" id="ENOG502SHRZ">
    <property type="taxonomic scope" value="Eukaryota"/>
</dbReference>
<evidence type="ECO:0000313" key="3">
    <source>
        <dbReference type="Proteomes" id="UP000030671"/>
    </source>
</evidence>
<proteinExistence type="predicted"/>
<dbReference type="KEGG" id="hir:HETIRDRAFT_479129"/>
<evidence type="ECO:0000313" key="2">
    <source>
        <dbReference type="EMBL" id="ETW77968.1"/>
    </source>
</evidence>
<dbReference type="SUPFAM" id="SSF81383">
    <property type="entry name" value="F-box domain"/>
    <property type="match status" value="1"/>
</dbReference>
<evidence type="ECO:0000256" key="1">
    <source>
        <dbReference type="SAM" id="MobiDB-lite"/>
    </source>
</evidence>
<protein>
    <recommendedName>
        <fullName evidence="4">F-box domain-containing protein</fullName>
    </recommendedName>
</protein>
<dbReference type="InterPro" id="IPR036047">
    <property type="entry name" value="F-box-like_dom_sf"/>
</dbReference>